<evidence type="ECO:0000256" key="2">
    <source>
        <dbReference type="ARBA" id="ARBA00022692"/>
    </source>
</evidence>
<dbReference type="Gene3D" id="3.40.1710.10">
    <property type="entry name" value="abc type-2 transporter like domain"/>
    <property type="match status" value="1"/>
</dbReference>
<feature type="coiled-coil region" evidence="5">
    <location>
        <begin position="324"/>
        <end position="351"/>
    </location>
</feature>
<dbReference type="EMBL" id="SLXV01000003">
    <property type="protein sequence ID" value="TCP70197.1"/>
    <property type="molecule type" value="Genomic_DNA"/>
</dbReference>
<feature type="transmembrane region" description="Helical" evidence="6">
    <location>
        <begin position="547"/>
        <end position="570"/>
    </location>
</feature>
<feature type="transmembrane region" description="Helical" evidence="6">
    <location>
        <begin position="516"/>
        <end position="535"/>
    </location>
</feature>
<dbReference type="InterPro" id="IPR051328">
    <property type="entry name" value="T7SS_ABC-Transporter"/>
</dbReference>
<evidence type="ECO:0000256" key="3">
    <source>
        <dbReference type="ARBA" id="ARBA00022989"/>
    </source>
</evidence>
<feature type="transmembrane region" description="Helical" evidence="6">
    <location>
        <begin position="481"/>
        <end position="504"/>
    </location>
</feature>
<dbReference type="RefSeq" id="WP_165873628.1">
    <property type="nucleotide sequence ID" value="NZ_SLXV01000003.1"/>
</dbReference>
<evidence type="ECO:0000313" key="9">
    <source>
        <dbReference type="Proteomes" id="UP000294746"/>
    </source>
</evidence>
<comment type="subcellular location">
    <subcellularLocation>
        <location evidence="1">Membrane</location>
        <topology evidence="1">Multi-pass membrane protein</topology>
    </subcellularLocation>
</comment>
<dbReference type="InterPro" id="IPR017501">
    <property type="entry name" value="Phage_infect_YhgE_C"/>
</dbReference>
<keyword evidence="3 6" id="KW-1133">Transmembrane helix</keyword>
<accession>A0A4R2RZ56</accession>
<dbReference type="GO" id="GO:0016020">
    <property type="term" value="C:membrane"/>
    <property type="evidence" value="ECO:0007669"/>
    <property type="project" value="UniProtKB-SubCell"/>
</dbReference>
<sequence length="673" mass="75016">MSKRKNAKALLLEYSDFAKIWQNKSMRLAMLGVLALPLVYSFIYLWAFFDPYENVKYLPVAVVNEDVGAHKSDRTVEAGKKIVDKLKDNSKVKWEFVNREQMEKGFKDGSYALALIIPKDFSEKALTVDSPEPLQSLIEYRSDPSQNYLTSRLGNSVVQTLKTDIGNQLTKEFLTEMFAELHKSTDRLQEAADGAQTLSDKIQEAKDGTDTIVAKTELIKNGAKEVASGNAKLVSTLQQTIKEVEEGLKKLDITEDNIKKIQSKVHEYNDLIQKKEDKIDNGERKDLFPVIKGLKEEFQLQGKASQNLDDLIKKHPDLANEPSVKSLQDTLHLLQERNTGSQNEANKLDKQLKELSSPSSYKEFAKSFQTLTTSFDAEIAKLEEKKRKIPEGLKKAQELADGSAKLADGVTQQKAGLEKLSKGLDKIINEGSDRLASELQDGVDKAKESLVADTEKESVMSDPVDVKENELHKVTNYATGFAPYFLSLSLWVGAMILFTIFDIFQFSSKISYRPVRLGMVSIVGMIQAVITSLALTQGLGIKVELPIWLYVFTMLMGVTFIAINQMLVTYLGNVGRFMAIVILMFQLASSGGTYPIELTPDFFQMIHPFLPMTYTVHGLRAILSSGNEAVVYHDALIVLGYFVGAVILTQIGGRYLGKKKAAKQESSMKPLAS</sequence>
<dbReference type="Pfam" id="PF12698">
    <property type="entry name" value="ABC2_membrane_3"/>
    <property type="match status" value="1"/>
</dbReference>
<dbReference type="NCBIfam" id="TIGR03062">
    <property type="entry name" value="pip_yhgE_Cterm"/>
    <property type="match status" value="1"/>
</dbReference>
<evidence type="ECO:0000256" key="1">
    <source>
        <dbReference type="ARBA" id="ARBA00004141"/>
    </source>
</evidence>
<evidence type="ECO:0000256" key="6">
    <source>
        <dbReference type="SAM" id="Phobius"/>
    </source>
</evidence>
<keyword evidence="2 6" id="KW-0812">Transmembrane</keyword>
<evidence type="ECO:0000259" key="7">
    <source>
        <dbReference type="Pfam" id="PF12698"/>
    </source>
</evidence>
<dbReference type="InterPro" id="IPR017500">
    <property type="entry name" value="Phage_infect_YhgE_N"/>
</dbReference>
<protein>
    <submittedName>
        <fullName evidence="8">Putative membrane protein</fullName>
    </submittedName>
</protein>
<comment type="caution">
    <text evidence="8">The sequence shown here is derived from an EMBL/GenBank/DDBJ whole genome shotgun (WGS) entry which is preliminary data.</text>
</comment>
<gene>
    <name evidence="8" type="ORF">EDD57_1039</name>
</gene>
<evidence type="ECO:0000256" key="4">
    <source>
        <dbReference type="ARBA" id="ARBA00023136"/>
    </source>
</evidence>
<organism evidence="8 9">
    <name type="scientific">Baia soyae</name>
    <dbReference type="NCBI Taxonomy" id="1544746"/>
    <lineage>
        <taxon>Bacteria</taxon>
        <taxon>Bacillati</taxon>
        <taxon>Bacillota</taxon>
        <taxon>Bacilli</taxon>
        <taxon>Bacillales</taxon>
        <taxon>Thermoactinomycetaceae</taxon>
        <taxon>Baia</taxon>
    </lineage>
</organism>
<feature type="coiled-coil region" evidence="5">
    <location>
        <begin position="234"/>
        <end position="285"/>
    </location>
</feature>
<evidence type="ECO:0000313" key="8">
    <source>
        <dbReference type="EMBL" id="TCP70197.1"/>
    </source>
</evidence>
<dbReference type="InterPro" id="IPR013525">
    <property type="entry name" value="ABC2_TM"/>
</dbReference>
<keyword evidence="4 6" id="KW-0472">Membrane</keyword>
<feature type="transmembrane region" description="Helical" evidence="6">
    <location>
        <begin position="635"/>
        <end position="656"/>
    </location>
</feature>
<feature type="transmembrane region" description="Helical" evidence="6">
    <location>
        <begin position="28"/>
        <end position="49"/>
    </location>
</feature>
<dbReference type="PANTHER" id="PTHR43077:SF5">
    <property type="entry name" value="PHAGE INFECTION PROTEIN"/>
    <property type="match status" value="1"/>
</dbReference>
<name>A0A4R2RZ56_9BACL</name>
<evidence type="ECO:0000256" key="5">
    <source>
        <dbReference type="SAM" id="Coils"/>
    </source>
</evidence>
<dbReference type="Proteomes" id="UP000294746">
    <property type="component" value="Unassembled WGS sequence"/>
</dbReference>
<dbReference type="NCBIfam" id="TIGR03061">
    <property type="entry name" value="pip_yhgE_Nterm"/>
    <property type="match status" value="1"/>
</dbReference>
<dbReference type="GO" id="GO:0140359">
    <property type="term" value="F:ABC-type transporter activity"/>
    <property type="evidence" value="ECO:0007669"/>
    <property type="project" value="InterPro"/>
</dbReference>
<keyword evidence="5" id="KW-0175">Coiled coil</keyword>
<feature type="domain" description="ABC-2 type transporter transmembrane" evidence="7">
    <location>
        <begin position="32"/>
        <end position="171"/>
    </location>
</feature>
<dbReference type="PANTHER" id="PTHR43077">
    <property type="entry name" value="TRANSPORT PERMEASE YVFS-RELATED"/>
    <property type="match status" value="1"/>
</dbReference>
<dbReference type="AlphaFoldDB" id="A0A4R2RZ56"/>
<proteinExistence type="predicted"/>
<reference evidence="8 9" key="1">
    <citation type="submission" date="2019-03" db="EMBL/GenBank/DDBJ databases">
        <title>Genomic Encyclopedia of Type Strains, Phase IV (KMG-IV): sequencing the most valuable type-strain genomes for metagenomic binning, comparative biology and taxonomic classification.</title>
        <authorList>
            <person name="Goeker M."/>
        </authorList>
    </citation>
    <scope>NUCLEOTIDE SEQUENCE [LARGE SCALE GENOMIC DNA]</scope>
    <source>
        <strain evidence="8 9">DSM 46831</strain>
    </source>
</reference>
<feature type="transmembrane region" description="Helical" evidence="6">
    <location>
        <begin position="577"/>
        <end position="596"/>
    </location>
</feature>
<keyword evidence="9" id="KW-1185">Reference proteome</keyword>